<keyword evidence="1" id="KW-0812">Transmembrane</keyword>
<keyword evidence="1" id="KW-0472">Membrane</keyword>
<keyword evidence="1" id="KW-1133">Transmembrane helix</keyword>
<reference evidence="2 3" key="1">
    <citation type="submission" date="2019-02" db="EMBL/GenBank/DDBJ databases">
        <title>Deep-cultivation of Planctomycetes and their phenomic and genomic characterization uncovers novel biology.</title>
        <authorList>
            <person name="Wiegand S."/>
            <person name="Jogler M."/>
            <person name="Boedeker C."/>
            <person name="Pinto D."/>
            <person name="Vollmers J."/>
            <person name="Rivas-Marin E."/>
            <person name="Kohn T."/>
            <person name="Peeters S.H."/>
            <person name="Heuer A."/>
            <person name="Rast P."/>
            <person name="Oberbeckmann S."/>
            <person name="Bunk B."/>
            <person name="Jeske O."/>
            <person name="Meyerdierks A."/>
            <person name="Storesund J.E."/>
            <person name="Kallscheuer N."/>
            <person name="Luecker S."/>
            <person name="Lage O.M."/>
            <person name="Pohl T."/>
            <person name="Merkel B.J."/>
            <person name="Hornburger P."/>
            <person name="Mueller R.-W."/>
            <person name="Bruemmer F."/>
            <person name="Labrenz M."/>
            <person name="Spormann A.M."/>
            <person name="Op Den Camp H."/>
            <person name="Overmann J."/>
            <person name="Amann R."/>
            <person name="Jetten M.S.M."/>
            <person name="Mascher T."/>
            <person name="Medema M.H."/>
            <person name="Devos D.P."/>
            <person name="Kaster A.-K."/>
            <person name="Ovreas L."/>
            <person name="Rohde M."/>
            <person name="Galperin M.Y."/>
            <person name="Jogler C."/>
        </authorList>
    </citation>
    <scope>NUCLEOTIDE SEQUENCE [LARGE SCALE GENOMIC DNA]</scope>
    <source>
        <strain evidence="2 3">Pla144</strain>
    </source>
</reference>
<comment type="caution">
    <text evidence="2">The sequence shown here is derived from an EMBL/GenBank/DDBJ whole genome shotgun (WGS) entry which is preliminary data.</text>
</comment>
<dbReference type="Proteomes" id="UP000318437">
    <property type="component" value="Unassembled WGS sequence"/>
</dbReference>
<evidence type="ECO:0000313" key="2">
    <source>
        <dbReference type="EMBL" id="TWU27679.1"/>
    </source>
</evidence>
<protein>
    <submittedName>
        <fullName evidence="2">Uncharacterized protein</fullName>
    </submittedName>
</protein>
<evidence type="ECO:0000313" key="3">
    <source>
        <dbReference type="Proteomes" id="UP000318437"/>
    </source>
</evidence>
<name>A0A5C6CYF8_9BACT</name>
<keyword evidence="3" id="KW-1185">Reference proteome</keyword>
<proteinExistence type="predicted"/>
<gene>
    <name evidence="2" type="ORF">Pla144_24560</name>
</gene>
<dbReference type="EMBL" id="SJPS01000003">
    <property type="protein sequence ID" value="TWU27679.1"/>
    <property type="molecule type" value="Genomic_DNA"/>
</dbReference>
<accession>A0A5C6CYF8</accession>
<dbReference type="AlphaFoldDB" id="A0A5C6CYF8"/>
<feature type="transmembrane region" description="Helical" evidence="1">
    <location>
        <begin position="48"/>
        <end position="65"/>
    </location>
</feature>
<evidence type="ECO:0000256" key="1">
    <source>
        <dbReference type="SAM" id="Phobius"/>
    </source>
</evidence>
<organism evidence="2 3">
    <name type="scientific">Bythopirellula polymerisocia</name>
    <dbReference type="NCBI Taxonomy" id="2528003"/>
    <lineage>
        <taxon>Bacteria</taxon>
        <taxon>Pseudomonadati</taxon>
        <taxon>Planctomycetota</taxon>
        <taxon>Planctomycetia</taxon>
        <taxon>Pirellulales</taxon>
        <taxon>Lacipirellulaceae</taxon>
        <taxon>Bythopirellula</taxon>
    </lineage>
</organism>
<sequence>MSSNRLEIDQHNRLWQATASQAGDDQVENTASPAWVEKVERFVTKHPAALVISAVAVGLTLGWLGKRK</sequence>